<keyword evidence="3" id="KW-1185">Reference proteome</keyword>
<gene>
    <name evidence="2" type="ORF">MRATA1EN1_LOCUS21395</name>
</gene>
<proteinExistence type="predicted"/>
<evidence type="ECO:0000313" key="3">
    <source>
        <dbReference type="Proteomes" id="UP001176941"/>
    </source>
</evidence>
<accession>A0ABN8ZEU6</accession>
<dbReference type="EMBL" id="OX459968">
    <property type="protein sequence ID" value="CAI9172433.1"/>
    <property type="molecule type" value="Genomic_DNA"/>
</dbReference>
<dbReference type="Proteomes" id="UP001176941">
    <property type="component" value="Chromosome 32"/>
</dbReference>
<name>A0ABN8ZEU6_RANTA</name>
<evidence type="ECO:0000313" key="2">
    <source>
        <dbReference type="EMBL" id="CAI9172433.1"/>
    </source>
</evidence>
<protein>
    <submittedName>
        <fullName evidence="2">Uncharacterized protein</fullName>
    </submittedName>
</protein>
<sequence length="104" mass="11203">MFCLRPSDYFHFAEKSLMAASLCCLCPFSAQASRDEPRRAGGAPEVGALGQWAQPLPGLRPHPSAEAPAGCQNTHPPPATHPRHSDAGDGQQKGRKPRLYLSKI</sequence>
<reference evidence="2" key="1">
    <citation type="submission" date="2023-04" db="EMBL/GenBank/DDBJ databases">
        <authorList>
            <consortium name="ELIXIR-Norway"/>
        </authorList>
    </citation>
    <scope>NUCLEOTIDE SEQUENCE [LARGE SCALE GENOMIC DNA]</scope>
</reference>
<organism evidence="2 3">
    <name type="scientific">Rangifer tarandus platyrhynchus</name>
    <name type="common">Svalbard reindeer</name>
    <dbReference type="NCBI Taxonomy" id="3082113"/>
    <lineage>
        <taxon>Eukaryota</taxon>
        <taxon>Metazoa</taxon>
        <taxon>Chordata</taxon>
        <taxon>Craniata</taxon>
        <taxon>Vertebrata</taxon>
        <taxon>Euteleostomi</taxon>
        <taxon>Mammalia</taxon>
        <taxon>Eutheria</taxon>
        <taxon>Laurasiatheria</taxon>
        <taxon>Artiodactyla</taxon>
        <taxon>Ruminantia</taxon>
        <taxon>Pecora</taxon>
        <taxon>Cervidae</taxon>
        <taxon>Odocoileinae</taxon>
        <taxon>Rangifer</taxon>
    </lineage>
</organism>
<evidence type="ECO:0000256" key="1">
    <source>
        <dbReference type="SAM" id="MobiDB-lite"/>
    </source>
</evidence>
<feature type="region of interest" description="Disordered" evidence="1">
    <location>
        <begin position="34"/>
        <end position="104"/>
    </location>
</feature>